<evidence type="ECO:0000256" key="3">
    <source>
        <dbReference type="ARBA" id="ARBA00022840"/>
    </source>
</evidence>
<dbReference type="Pfam" id="PF00750">
    <property type="entry name" value="tRNA-synt_1d"/>
    <property type="match status" value="1"/>
</dbReference>
<keyword evidence="3" id="KW-0067">ATP-binding</keyword>
<feature type="non-terminal residue" evidence="6">
    <location>
        <position position="206"/>
    </location>
</feature>
<evidence type="ECO:0000256" key="4">
    <source>
        <dbReference type="ARBA" id="ARBA00023146"/>
    </source>
</evidence>
<evidence type="ECO:0000256" key="1">
    <source>
        <dbReference type="ARBA" id="ARBA00022598"/>
    </source>
</evidence>
<dbReference type="PANTHER" id="PTHR11956">
    <property type="entry name" value="ARGINYL-TRNA SYNTHETASE"/>
    <property type="match status" value="1"/>
</dbReference>
<dbReference type="PRINTS" id="PR01038">
    <property type="entry name" value="TRNASYNTHARG"/>
</dbReference>
<dbReference type="PANTHER" id="PTHR11956:SF5">
    <property type="entry name" value="ARGININE--TRNA LIGASE, CYTOPLASMIC"/>
    <property type="match status" value="1"/>
</dbReference>
<dbReference type="Pfam" id="PF03485">
    <property type="entry name" value="Arg_tRNA_synt_N"/>
    <property type="match status" value="1"/>
</dbReference>
<sequence>MNKLTIELPPKDLQGDISCNAALVLSKINNKKPKDIAILLKTNLIKKFPEFKNIFIAEPGFLNIEFNEDFWQKFLNDLLNLKEKYGSNSSKKNKYNVEFVSANPTGPLHVGHCRGAILGDVITNLLTFNGNEVSKEYYVNDHGNQVKNFTLSVYYRIIEILHNKEFPKNREDLYPGEYVVDIAKKIIDKKLINEFNNFENIYEQLK</sequence>
<protein>
    <recommendedName>
        <fullName evidence="5">Arginyl tRNA synthetase N-terminal domain-containing protein</fullName>
    </recommendedName>
</protein>
<dbReference type="EMBL" id="UINC01010424">
    <property type="protein sequence ID" value="SVA46374.1"/>
    <property type="molecule type" value="Genomic_DNA"/>
</dbReference>
<evidence type="ECO:0000259" key="5">
    <source>
        <dbReference type="SMART" id="SM01016"/>
    </source>
</evidence>
<dbReference type="GO" id="GO:0005737">
    <property type="term" value="C:cytoplasm"/>
    <property type="evidence" value="ECO:0007669"/>
    <property type="project" value="InterPro"/>
</dbReference>
<dbReference type="Gene3D" id="3.40.50.620">
    <property type="entry name" value="HUPs"/>
    <property type="match status" value="1"/>
</dbReference>
<keyword evidence="4" id="KW-0030">Aminoacyl-tRNA synthetase</keyword>
<dbReference type="GO" id="GO:0006420">
    <property type="term" value="P:arginyl-tRNA aminoacylation"/>
    <property type="evidence" value="ECO:0007669"/>
    <property type="project" value="InterPro"/>
</dbReference>
<organism evidence="6">
    <name type="scientific">marine metagenome</name>
    <dbReference type="NCBI Taxonomy" id="408172"/>
    <lineage>
        <taxon>unclassified sequences</taxon>
        <taxon>metagenomes</taxon>
        <taxon>ecological metagenomes</taxon>
    </lineage>
</organism>
<keyword evidence="1" id="KW-0436">Ligase</keyword>
<dbReference type="InterPro" id="IPR005148">
    <property type="entry name" value="Arg-tRNA-synth_N"/>
</dbReference>
<dbReference type="SUPFAM" id="SSF55190">
    <property type="entry name" value="Arginyl-tRNA synthetase (ArgRS), N-terminal 'additional' domain"/>
    <property type="match status" value="1"/>
</dbReference>
<evidence type="ECO:0000313" key="6">
    <source>
        <dbReference type="EMBL" id="SVA46374.1"/>
    </source>
</evidence>
<dbReference type="InterPro" id="IPR001278">
    <property type="entry name" value="Arg-tRNA-ligase"/>
</dbReference>
<dbReference type="GO" id="GO:0005524">
    <property type="term" value="F:ATP binding"/>
    <property type="evidence" value="ECO:0007669"/>
    <property type="project" value="UniProtKB-KW"/>
</dbReference>
<dbReference type="InterPro" id="IPR035684">
    <property type="entry name" value="ArgRS_core"/>
</dbReference>
<dbReference type="InterPro" id="IPR014729">
    <property type="entry name" value="Rossmann-like_a/b/a_fold"/>
</dbReference>
<dbReference type="SMART" id="SM01016">
    <property type="entry name" value="Arg_tRNA_synt_N"/>
    <property type="match status" value="1"/>
</dbReference>
<dbReference type="SUPFAM" id="SSF52374">
    <property type="entry name" value="Nucleotidylyl transferase"/>
    <property type="match status" value="1"/>
</dbReference>
<reference evidence="6" key="1">
    <citation type="submission" date="2018-05" db="EMBL/GenBank/DDBJ databases">
        <authorList>
            <person name="Lanie J.A."/>
            <person name="Ng W.-L."/>
            <person name="Kazmierczak K.M."/>
            <person name="Andrzejewski T.M."/>
            <person name="Davidsen T.M."/>
            <person name="Wayne K.J."/>
            <person name="Tettelin H."/>
            <person name="Glass J.I."/>
            <person name="Rusch D."/>
            <person name="Podicherti R."/>
            <person name="Tsui H.-C.T."/>
            <person name="Winkler M.E."/>
        </authorList>
    </citation>
    <scope>NUCLEOTIDE SEQUENCE</scope>
</reference>
<dbReference type="PROSITE" id="PS00178">
    <property type="entry name" value="AA_TRNA_LIGASE_I"/>
    <property type="match status" value="1"/>
</dbReference>
<name>A0A381W1M3_9ZZZZ</name>
<accession>A0A381W1M3</accession>
<dbReference type="InterPro" id="IPR036695">
    <property type="entry name" value="Arg-tRNA-synth_N_sf"/>
</dbReference>
<evidence type="ECO:0000256" key="2">
    <source>
        <dbReference type="ARBA" id="ARBA00022741"/>
    </source>
</evidence>
<proteinExistence type="predicted"/>
<dbReference type="InterPro" id="IPR001412">
    <property type="entry name" value="aa-tRNA-synth_I_CS"/>
</dbReference>
<keyword evidence="2" id="KW-0547">Nucleotide-binding</keyword>
<gene>
    <name evidence="6" type="ORF">METZ01_LOCUS99228</name>
</gene>
<dbReference type="Gene3D" id="3.30.1360.70">
    <property type="entry name" value="Arginyl tRNA synthetase N-terminal domain"/>
    <property type="match status" value="1"/>
</dbReference>
<dbReference type="AlphaFoldDB" id="A0A381W1M3"/>
<feature type="domain" description="Arginyl tRNA synthetase N-terminal" evidence="5">
    <location>
        <begin position="3"/>
        <end position="66"/>
    </location>
</feature>
<dbReference type="GO" id="GO:0004814">
    <property type="term" value="F:arginine-tRNA ligase activity"/>
    <property type="evidence" value="ECO:0007669"/>
    <property type="project" value="InterPro"/>
</dbReference>